<sequence>MARPFLTAAALAAAIALPVPVAAADKANPMTESASWQAIREDVVGPAPIASAEGLIAFETPYRAEDAASVPIHLRQTDPEIRIEGAVVVIDENPAPVAGEFTFGPAMMPLDFALNIRVDQYSNVRAIARTPEGLRMAGGFVKASGGCSAPAAGDPEKALAEAGGMTLHHAGTEAAISVPRREAELTIRHPNHSGLQRDQVTQLFIPAQFIDRIEVRQGDELLWSMEGGISISANPVFRFAYDDNGAQALTVVATDTGGARYEQVLPKAAGG</sequence>
<dbReference type="OrthoDB" id="8538315at2"/>
<dbReference type="Gene3D" id="2.60.40.2470">
    <property type="entry name" value="SoxY domain"/>
    <property type="match status" value="1"/>
</dbReference>
<reference evidence="5" key="1">
    <citation type="journal article" date="2014" name="Stand. Genomic Sci.">
        <title>Genome sequence of the exopolysaccharide-producing Salipiger mucosus type strain (DSM 16094(T)), a moderately halophilic member of the Roseobacter clade.</title>
        <authorList>
            <person name="Riedel T."/>
            <person name="Spring S."/>
            <person name="Fiebig A."/>
            <person name="Petersen J."/>
            <person name="Kyrpides N.C."/>
            <person name="Goker M."/>
            <person name="Klenk H.P."/>
        </authorList>
    </citation>
    <scope>NUCLEOTIDE SEQUENCE [LARGE SCALE GENOMIC DNA]</scope>
    <source>
        <strain evidence="5">DSM 16094</strain>
    </source>
</reference>
<name>S9RDD1_9RHOB</name>
<dbReference type="NCBIfam" id="TIGR04557">
    <property type="entry name" value="fuse_rel_SoxYZ"/>
    <property type="match status" value="1"/>
</dbReference>
<feature type="domain" description="Sulphur oxidation protein SoxZ" evidence="2">
    <location>
        <begin position="182"/>
        <end position="263"/>
    </location>
</feature>
<evidence type="ECO:0000256" key="1">
    <source>
        <dbReference type="SAM" id="SignalP"/>
    </source>
</evidence>
<feature type="signal peptide" evidence="1">
    <location>
        <begin position="1"/>
        <end position="23"/>
    </location>
</feature>
<evidence type="ECO:0000313" key="4">
    <source>
        <dbReference type="EMBL" id="EPX76120.1"/>
    </source>
</evidence>
<dbReference type="HOGENOM" id="CLU_088210_0_0_5"/>
<dbReference type="RefSeq" id="WP_020039912.1">
    <property type="nucleotide sequence ID" value="NZ_KE557285.1"/>
</dbReference>
<dbReference type="Gene3D" id="2.60.40.10">
    <property type="entry name" value="Immunoglobulins"/>
    <property type="match status" value="1"/>
</dbReference>
<dbReference type="AlphaFoldDB" id="S9RDD1"/>
<keyword evidence="5" id="KW-1185">Reference proteome</keyword>
<evidence type="ECO:0000259" key="2">
    <source>
        <dbReference type="Pfam" id="PF08770"/>
    </source>
</evidence>
<dbReference type="InterPro" id="IPR030831">
    <property type="entry name" value="Fuse-rel_SoxYZ"/>
</dbReference>
<dbReference type="Pfam" id="PF13501">
    <property type="entry name" value="SoxY"/>
    <property type="match status" value="1"/>
</dbReference>
<comment type="caution">
    <text evidence="4">The sequence shown here is derived from an EMBL/GenBank/DDBJ whole genome shotgun (WGS) entry which is preliminary data.</text>
</comment>
<dbReference type="EMBL" id="APVH01000061">
    <property type="protein sequence ID" value="EPX76120.1"/>
    <property type="molecule type" value="Genomic_DNA"/>
</dbReference>
<evidence type="ECO:0008006" key="6">
    <source>
        <dbReference type="Google" id="ProtNLM"/>
    </source>
</evidence>
<gene>
    <name evidence="4" type="ORF">Salmuc_00773</name>
</gene>
<dbReference type="InterPro" id="IPR032711">
    <property type="entry name" value="SoxY"/>
</dbReference>
<dbReference type="STRING" id="1123237.Salmuc_00773"/>
<dbReference type="SUPFAM" id="SSF81296">
    <property type="entry name" value="E set domains"/>
    <property type="match status" value="1"/>
</dbReference>
<feature type="domain" description="Ig-like SoxY" evidence="3">
    <location>
        <begin position="41"/>
        <end position="147"/>
    </location>
</feature>
<dbReference type="InterPro" id="IPR038162">
    <property type="entry name" value="SoxY_sf"/>
</dbReference>
<dbReference type="eggNOG" id="COG5501">
    <property type="taxonomic scope" value="Bacteria"/>
</dbReference>
<accession>S9RDD1</accession>
<dbReference type="Proteomes" id="UP000015347">
    <property type="component" value="Unassembled WGS sequence"/>
</dbReference>
<dbReference type="InterPro" id="IPR014756">
    <property type="entry name" value="Ig_E-set"/>
</dbReference>
<protein>
    <recommendedName>
        <fullName evidence="6">Sulfur oxidation protein SoxY</fullName>
    </recommendedName>
</protein>
<dbReference type="Pfam" id="PF08770">
    <property type="entry name" value="SoxZ"/>
    <property type="match status" value="1"/>
</dbReference>
<dbReference type="InterPro" id="IPR013783">
    <property type="entry name" value="Ig-like_fold"/>
</dbReference>
<keyword evidence="1" id="KW-0732">Signal</keyword>
<evidence type="ECO:0000259" key="3">
    <source>
        <dbReference type="Pfam" id="PF13501"/>
    </source>
</evidence>
<evidence type="ECO:0000313" key="5">
    <source>
        <dbReference type="Proteomes" id="UP000015347"/>
    </source>
</evidence>
<proteinExistence type="predicted"/>
<feature type="chain" id="PRO_5004568596" description="Sulfur oxidation protein SoxY" evidence="1">
    <location>
        <begin position="24"/>
        <end position="271"/>
    </location>
</feature>
<dbReference type="InterPro" id="IPR014880">
    <property type="entry name" value="SoxZ_dom"/>
</dbReference>
<organism evidence="4 5">
    <name type="scientific">Salipiger mucosus DSM 16094</name>
    <dbReference type="NCBI Taxonomy" id="1123237"/>
    <lineage>
        <taxon>Bacteria</taxon>
        <taxon>Pseudomonadati</taxon>
        <taxon>Pseudomonadota</taxon>
        <taxon>Alphaproteobacteria</taxon>
        <taxon>Rhodobacterales</taxon>
        <taxon>Roseobacteraceae</taxon>
        <taxon>Salipiger</taxon>
    </lineage>
</organism>